<dbReference type="EMBL" id="CP003820">
    <property type="protein sequence ID" value="AGV15302.1"/>
    <property type="molecule type" value="Genomic_DNA"/>
</dbReference>
<gene>
    <name evidence="1" type="ORF">CNAG_07950</name>
</gene>
<dbReference type="VEuPathDB" id="FungiDB:CNAG_07950"/>
<dbReference type="AlphaFoldDB" id="T2BQB5"/>
<evidence type="ECO:0000313" key="1">
    <source>
        <dbReference type="EMBL" id="AGV15302.1"/>
    </source>
</evidence>
<dbReference type="Proteomes" id="UP000010091">
    <property type="component" value="Chromosome 1"/>
</dbReference>
<dbReference type="HOGENOM" id="CLU_1669326_0_0_1"/>
<organism evidence="1 2">
    <name type="scientific">Cryptococcus neoformans (strain H99 / ATCC 208821 / CBS 10515 / FGSC 9487)</name>
    <name type="common">Cryptococcus neoformans var. grubii serotype A</name>
    <dbReference type="NCBI Taxonomy" id="235443"/>
    <lineage>
        <taxon>Eukaryota</taxon>
        <taxon>Fungi</taxon>
        <taxon>Dikarya</taxon>
        <taxon>Basidiomycota</taxon>
        <taxon>Agaricomycotina</taxon>
        <taxon>Tremellomycetes</taxon>
        <taxon>Tremellales</taxon>
        <taxon>Cryptococcaceae</taxon>
        <taxon>Cryptococcus</taxon>
        <taxon>Cryptococcus neoformans species complex</taxon>
    </lineage>
</organism>
<keyword evidence="2" id="KW-1185">Reference proteome</keyword>
<sequence length="158" mass="17805">MRDMSSGTWEQRRRRVEERQRAPVVSPCDQCRGVGAECRALSLFSTCGRCTVKGVRCSHNASGGRGSDVIRDWGVSSPISSASETNMSTAFEGVQQAIIAYLMEEEVLEVQRQEMRGGFGRSCWWHWVCRARGSVMTGRTRPRSRTRVMVRFSVLLLI</sequence>
<accession>T2BQB5</accession>
<protein>
    <recommendedName>
        <fullName evidence="3">Zn(2)-C6 fungal-type domain-containing protein</fullName>
    </recommendedName>
</protein>
<evidence type="ECO:0000313" key="2">
    <source>
        <dbReference type="Proteomes" id="UP000010091"/>
    </source>
</evidence>
<reference evidence="1 2" key="1">
    <citation type="journal article" date="2014" name="PLoS Genet.">
        <title>Analysis of the genome and transcriptome of Cryptococcus neoformans var. grubii reveals complex RNA expression and microevolution leading to virulence attenuation.</title>
        <authorList>
            <person name="Janbon G."/>
            <person name="Ormerod K.L."/>
            <person name="Paulet D."/>
            <person name="Byrnes E.J.III."/>
            <person name="Yadav V."/>
            <person name="Chatterjee G."/>
            <person name="Mullapudi N."/>
            <person name="Hon C.C."/>
            <person name="Billmyre R.B."/>
            <person name="Brunel F."/>
            <person name="Bahn Y.S."/>
            <person name="Chen W."/>
            <person name="Chen Y."/>
            <person name="Chow E.W."/>
            <person name="Coppee J.Y."/>
            <person name="Floyd-Averette A."/>
            <person name="Gaillardin C."/>
            <person name="Gerik K.J."/>
            <person name="Goldberg J."/>
            <person name="Gonzalez-Hilarion S."/>
            <person name="Gujja S."/>
            <person name="Hamlin J.L."/>
            <person name="Hsueh Y.P."/>
            <person name="Ianiri G."/>
            <person name="Jones S."/>
            <person name="Kodira C.D."/>
            <person name="Kozubowski L."/>
            <person name="Lam W."/>
            <person name="Marra M."/>
            <person name="Mesner L.D."/>
            <person name="Mieczkowski P.A."/>
            <person name="Moyrand F."/>
            <person name="Nielsen K."/>
            <person name="Proux C."/>
            <person name="Rossignol T."/>
            <person name="Schein J.E."/>
            <person name="Sun S."/>
            <person name="Wollschlaeger C."/>
            <person name="Wood I.A."/>
            <person name="Zeng Q."/>
            <person name="Neuveglise C."/>
            <person name="Newlon C.S."/>
            <person name="Perfect J.R."/>
            <person name="Lodge J.K."/>
            <person name="Idnurm A."/>
            <person name="Stajich J.E."/>
            <person name="Kronstad J.W."/>
            <person name="Sanyal K."/>
            <person name="Heitman J."/>
            <person name="Fraser J.A."/>
            <person name="Cuomo C.A."/>
            <person name="Dietrich F.S."/>
        </authorList>
    </citation>
    <scope>NUCLEOTIDE SEQUENCE [LARGE SCALE GENOMIC DNA]</scope>
    <source>
        <strain evidence="2">H99 / ATCC 208821 / CBS 10515 / FGSC 9487</strain>
    </source>
</reference>
<proteinExistence type="predicted"/>
<dbReference type="RefSeq" id="XP_012047081.1">
    <property type="nucleotide sequence ID" value="XM_012191691.1"/>
</dbReference>
<name>T2BQB5_CRYN9</name>
<evidence type="ECO:0008006" key="3">
    <source>
        <dbReference type="Google" id="ProtNLM"/>
    </source>
</evidence>
<dbReference type="GeneID" id="23890755"/>